<proteinExistence type="inferred from homology"/>
<comment type="caution">
    <text evidence="12">The sequence shown here is derived from an EMBL/GenBank/DDBJ whole genome shotgun (WGS) entry which is preliminary data.</text>
</comment>
<evidence type="ECO:0008006" key="14">
    <source>
        <dbReference type="Google" id="ProtNLM"/>
    </source>
</evidence>
<evidence type="ECO:0000256" key="3">
    <source>
        <dbReference type="ARBA" id="ARBA00022679"/>
    </source>
</evidence>
<keyword evidence="2" id="KW-0444">Lipid biosynthesis</keyword>
<comment type="similarity">
    <text evidence="10">Belongs to the CDP-alcohol phosphatidyltransferase class-I family.</text>
</comment>
<evidence type="ECO:0000256" key="1">
    <source>
        <dbReference type="ARBA" id="ARBA00004141"/>
    </source>
</evidence>
<feature type="compositionally biased region" description="Basic and acidic residues" evidence="11">
    <location>
        <begin position="119"/>
        <end position="134"/>
    </location>
</feature>
<dbReference type="GO" id="GO:0016020">
    <property type="term" value="C:membrane"/>
    <property type="evidence" value="ECO:0007669"/>
    <property type="project" value="UniProtKB-SubCell"/>
</dbReference>
<reference evidence="12" key="1">
    <citation type="journal article" date="2023" name="PhytoFront">
        <title>Draft Genome Resources of Seven Strains of Tilletia horrida, Causal Agent of Kernel Smut of Rice.</title>
        <authorList>
            <person name="Khanal S."/>
            <person name="Antony Babu S."/>
            <person name="Zhou X.G."/>
        </authorList>
    </citation>
    <scope>NUCLEOTIDE SEQUENCE</scope>
    <source>
        <strain evidence="12">TX3</strain>
    </source>
</reference>
<comment type="subcellular location">
    <subcellularLocation>
        <location evidence="1">Membrane</location>
        <topology evidence="1">Multi-pass membrane protein</topology>
    </subcellularLocation>
</comment>
<evidence type="ECO:0000256" key="11">
    <source>
        <dbReference type="SAM" id="MobiDB-lite"/>
    </source>
</evidence>
<dbReference type="GO" id="GO:0005739">
    <property type="term" value="C:mitochondrion"/>
    <property type="evidence" value="ECO:0007669"/>
    <property type="project" value="TreeGrafter"/>
</dbReference>
<evidence type="ECO:0000256" key="5">
    <source>
        <dbReference type="ARBA" id="ARBA00022989"/>
    </source>
</evidence>
<keyword evidence="13" id="KW-1185">Reference proteome</keyword>
<dbReference type="Proteomes" id="UP001176521">
    <property type="component" value="Unassembled WGS sequence"/>
</dbReference>
<keyword evidence="5" id="KW-1133">Transmembrane helix</keyword>
<evidence type="ECO:0000313" key="13">
    <source>
        <dbReference type="Proteomes" id="UP001176521"/>
    </source>
</evidence>
<evidence type="ECO:0000256" key="7">
    <source>
        <dbReference type="ARBA" id="ARBA00023136"/>
    </source>
</evidence>
<dbReference type="InterPro" id="IPR000462">
    <property type="entry name" value="CDP-OH_P_trans"/>
</dbReference>
<evidence type="ECO:0000256" key="10">
    <source>
        <dbReference type="RuleBase" id="RU003750"/>
    </source>
</evidence>
<dbReference type="EMBL" id="JAPDMQ010000009">
    <property type="protein sequence ID" value="KAK0540680.1"/>
    <property type="molecule type" value="Genomic_DNA"/>
</dbReference>
<dbReference type="Gene3D" id="1.20.120.1760">
    <property type="match status" value="1"/>
</dbReference>
<organism evidence="12 13">
    <name type="scientific">Tilletia horrida</name>
    <dbReference type="NCBI Taxonomy" id="155126"/>
    <lineage>
        <taxon>Eukaryota</taxon>
        <taxon>Fungi</taxon>
        <taxon>Dikarya</taxon>
        <taxon>Basidiomycota</taxon>
        <taxon>Ustilaginomycotina</taxon>
        <taxon>Exobasidiomycetes</taxon>
        <taxon>Tilletiales</taxon>
        <taxon>Tilletiaceae</taxon>
        <taxon>Tilletia</taxon>
    </lineage>
</organism>
<dbReference type="InterPro" id="IPR048254">
    <property type="entry name" value="CDP_ALCOHOL_P_TRANSF_CS"/>
</dbReference>
<dbReference type="Pfam" id="PF01066">
    <property type="entry name" value="CDP-OH_P_transf"/>
    <property type="match status" value="1"/>
</dbReference>
<feature type="region of interest" description="Disordered" evidence="11">
    <location>
        <begin position="116"/>
        <end position="157"/>
    </location>
</feature>
<keyword evidence="3 10" id="KW-0808">Transferase</keyword>
<name>A0AAN6JMV9_9BASI</name>
<evidence type="ECO:0000256" key="8">
    <source>
        <dbReference type="ARBA" id="ARBA00023209"/>
    </source>
</evidence>
<keyword evidence="4" id="KW-0812">Transmembrane</keyword>
<keyword evidence="9" id="KW-1208">Phospholipid metabolism</keyword>
<evidence type="ECO:0000256" key="6">
    <source>
        <dbReference type="ARBA" id="ARBA00023098"/>
    </source>
</evidence>
<accession>A0AAN6JMV9</accession>
<evidence type="ECO:0000256" key="4">
    <source>
        <dbReference type="ARBA" id="ARBA00022692"/>
    </source>
</evidence>
<keyword evidence="8" id="KW-0594">Phospholipid biosynthesis</keyword>
<evidence type="ECO:0000256" key="9">
    <source>
        <dbReference type="ARBA" id="ARBA00023264"/>
    </source>
</evidence>
<sequence>MAALRLVTSSMPGALASRTATAWAGINTAACARLAASRHPHGRYEQQQQAPLRRAAHSFARPDGPLSARWTLGSMSAAHRLRLHGLMSGFPAPLSLSAGRARSKLPQCLSFHTSATRLQEAKDGQSKAAERQEAEPIASSQSPSPVAGSEAGPESSKPKALAENIYTIPNLLTASRLLTCPIIGWQVLEGNMKTATALLFFSALTDLLDGYLARRWNSYTVFGSIADPAADKALMTVMVVTLGIKGLIPPLLAALIIGRDVGLVLTAFYIRYASLPPPKTFARYWDFSLPSASVQPTQISKYNTFLQLCLVGVSTVLPIFSPETQELCAPALTAFQWLVAGTTIWSGASYMFGRGAVTYLNRKS</sequence>
<gene>
    <name evidence="12" type="ORF">OC842_000355</name>
</gene>
<keyword evidence="6" id="KW-0443">Lipid metabolism</keyword>
<protein>
    <recommendedName>
        <fullName evidence="14">CDP-diacylglycerol--glycerol-3-phosphate 3-phosphatidyltransferase</fullName>
    </recommendedName>
</protein>
<dbReference type="AlphaFoldDB" id="A0AAN6JMV9"/>
<dbReference type="GO" id="GO:0032049">
    <property type="term" value="P:cardiolipin biosynthetic process"/>
    <property type="evidence" value="ECO:0007669"/>
    <property type="project" value="TreeGrafter"/>
</dbReference>
<dbReference type="PANTHER" id="PTHR14269:SF60">
    <property type="entry name" value="CARDIOLIPIN SYNTHASE (CMP-FORMING)"/>
    <property type="match status" value="1"/>
</dbReference>
<keyword evidence="7" id="KW-0472">Membrane</keyword>
<dbReference type="PROSITE" id="PS00379">
    <property type="entry name" value="CDP_ALCOHOL_P_TRANSF"/>
    <property type="match status" value="1"/>
</dbReference>
<dbReference type="InterPro" id="IPR050324">
    <property type="entry name" value="CDP-alcohol_PTase-I"/>
</dbReference>
<dbReference type="InterPro" id="IPR043130">
    <property type="entry name" value="CDP-OH_PTrfase_TM_dom"/>
</dbReference>
<dbReference type="GO" id="GO:0043337">
    <property type="term" value="F:cardiolipin synthase (CMP-forming)"/>
    <property type="evidence" value="ECO:0007669"/>
    <property type="project" value="TreeGrafter"/>
</dbReference>
<evidence type="ECO:0000256" key="2">
    <source>
        <dbReference type="ARBA" id="ARBA00022516"/>
    </source>
</evidence>
<dbReference type="PANTHER" id="PTHR14269">
    <property type="entry name" value="CDP-DIACYLGLYCEROL--GLYCEROL-3-PHOSPHATE 3-PHOSPHATIDYLTRANSFERASE-RELATED"/>
    <property type="match status" value="1"/>
</dbReference>
<evidence type="ECO:0000313" key="12">
    <source>
        <dbReference type="EMBL" id="KAK0540680.1"/>
    </source>
</evidence>